<evidence type="ECO:0000313" key="5">
    <source>
        <dbReference type="Proteomes" id="UP001271591"/>
    </source>
</evidence>
<sequence length="113" mass="12235">MKEIMKKMIGLFSIPSRYIALLFVFIPVYAHAAWYDPIVKFVKEFQTGIIIVGGAVAVGSLVYVGVCWIISRMSGNMETTAMDYVKHIGVIGAVGGAVAAATWAYQLWGGTIS</sequence>
<dbReference type="EMBL" id="JAETYZ010000040">
    <property type="protein sequence ID" value="MBL6236732.1"/>
    <property type="molecule type" value="Genomic_DNA"/>
</dbReference>
<evidence type="ECO:0000256" key="1">
    <source>
        <dbReference type="SAM" id="Phobius"/>
    </source>
</evidence>
<dbReference type="EMBL" id="JAWPMK010000006">
    <property type="protein sequence ID" value="MDW9353654.1"/>
    <property type="molecule type" value="Genomic_DNA"/>
</dbReference>
<gene>
    <name evidence="2" type="ORF">JNA65_22985</name>
    <name evidence="3" type="ORF">R8G00_30065</name>
</gene>
<organism evidence="3 5">
    <name type="scientific">Escherichia coli</name>
    <dbReference type="NCBI Taxonomy" id="562"/>
    <lineage>
        <taxon>Bacteria</taxon>
        <taxon>Pseudomonadati</taxon>
        <taxon>Pseudomonadota</taxon>
        <taxon>Gammaproteobacteria</taxon>
        <taxon>Enterobacterales</taxon>
        <taxon>Enterobacteriaceae</taxon>
        <taxon>Escherichia</taxon>
    </lineage>
</organism>
<dbReference type="AlphaFoldDB" id="A0AAP6B3D1"/>
<comment type="caution">
    <text evidence="3">The sequence shown here is derived from an EMBL/GenBank/DDBJ whole genome shotgun (WGS) entry which is preliminary data.</text>
</comment>
<keyword evidence="1" id="KW-1133">Transmembrane helix</keyword>
<keyword evidence="1" id="KW-0812">Transmembrane</keyword>
<reference evidence="2 4" key="1">
    <citation type="submission" date="2021-01" db="EMBL/GenBank/DDBJ databases">
        <title>Genomes of Escherichia coli STEC strains from raw meat-based diets for companion animals.</title>
        <authorList>
            <person name="Stevens M.J.A."/>
            <person name="Stephan R."/>
        </authorList>
    </citation>
    <scope>NUCLEOTIDE SEQUENCE [LARGE SCALE GENOMIC DNA]</scope>
    <source>
        <strain evidence="2 4">LSC1-58</strain>
    </source>
</reference>
<keyword evidence="1" id="KW-0472">Membrane</keyword>
<feature type="transmembrane region" description="Helical" evidence="1">
    <location>
        <begin position="48"/>
        <end position="70"/>
    </location>
</feature>
<dbReference type="Proteomes" id="UP001271591">
    <property type="component" value="Unassembled WGS sequence"/>
</dbReference>
<protein>
    <recommendedName>
        <fullName evidence="6">Conjugal transfer protein</fullName>
    </recommendedName>
</protein>
<dbReference type="RefSeq" id="WP_001562938.1">
    <property type="nucleotide sequence ID" value="NZ_BFXJ01000057.1"/>
</dbReference>
<feature type="transmembrane region" description="Helical" evidence="1">
    <location>
        <begin position="90"/>
        <end position="108"/>
    </location>
</feature>
<accession>A0AAP6B3D1</accession>
<evidence type="ECO:0000313" key="2">
    <source>
        <dbReference type="EMBL" id="MBL6236732.1"/>
    </source>
</evidence>
<name>A0AAP6B3D1_ECOLX</name>
<evidence type="ECO:0008006" key="6">
    <source>
        <dbReference type="Google" id="ProtNLM"/>
    </source>
</evidence>
<reference evidence="3" key="2">
    <citation type="submission" date="2023-10" db="EMBL/GenBank/DDBJ databases">
        <title>Draft Genome Sequence of a Shiga toxin-producing Escherichia coli strain from deer meat showing an IS-element integration in the B-subunit of the Shiga toxin Stx2b gene.</title>
        <authorList>
            <person name="Projahn M."/>
            <person name="Borowiak M."/>
        </authorList>
    </citation>
    <scope>NUCLEOTIDE SEQUENCE</scope>
    <source>
        <strain evidence="3">BfR-EC-18960</strain>
    </source>
</reference>
<evidence type="ECO:0000313" key="3">
    <source>
        <dbReference type="EMBL" id="MDW9353654.1"/>
    </source>
</evidence>
<evidence type="ECO:0000313" key="4">
    <source>
        <dbReference type="Proteomes" id="UP000615017"/>
    </source>
</evidence>
<proteinExistence type="predicted"/>
<dbReference type="Proteomes" id="UP000615017">
    <property type="component" value="Unassembled WGS sequence"/>
</dbReference>